<evidence type="ECO:0000256" key="1">
    <source>
        <dbReference type="SAM" id="SignalP"/>
    </source>
</evidence>
<evidence type="ECO:0000313" key="3">
    <source>
        <dbReference type="Proteomes" id="UP001153712"/>
    </source>
</evidence>
<accession>A0A9N9XMV0</accession>
<dbReference type="OrthoDB" id="10643623at2759"/>
<feature type="signal peptide" evidence="1">
    <location>
        <begin position="1"/>
        <end position="19"/>
    </location>
</feature>
<organism evidence="2 3">
    <name type="scientific">Phyllotreta striolata</name>
    <name type="common">Striped flea beetle</name>
    <name type="synonym">Crioceris striolata</name>
    <dbReference type="NCBI Taxonomy" id="444603"/>
    <lineage>
        <taxon>Eukaryota</taxon>
        <taxon>Metazoa</taxon>
        <taxon>Ecdysozoa</taxon>
        <taxon>Arthropoda</taxon>
        <taxon>Hexapoda</taxon>
        <taxon>Insecta</taxon>
        <taxon>Pterygota</taxon>
        <taxon>Neoptera</taxon>
        <taxon>Endopterygota</taxon>
        <taxon>Coleoptera</taxon>
        <taxon>Polyphaga</taxon>
        <taxon>Cucujiformia</taxon>
        <taxon>Chrysomeloidea</taxon>
        <taxon>Chrysomelidae</taxon>
        <taxon>Galerucinae</taxon>
        <taxon>Alticini</taxon>
        <taxon>Phyllotreta</taxon>
    </lineage>
</organism>
<dbReference type="AlphaFoldDB" id="A0A9N9XMV0"/>
<name>A0A9N9XMV0_PHYSR</name>
<keyword evidence="3" id="KW-1185">Reference proteome</keyword>
<reference evidence="2" key="1">
    <citation type="submission" date="2022-01" db="EMBL/GenBank/DDBJ databases">
        <authorList>
            <person name="King R."/>
        </authorList>
    </citation>
    <scope>NUCLEOTIDE SEQUENCE</scope>
</reference>
<keyword evidence="1" id="KW-0732">Signal</keyword>
<protein>
    <submittedName>
        <fullName evidence="2">Uncharacterized protein</fullName>
    </submittedName>
</protein>
<sequence>MKFHAALCLTVLLCHTVCGDPFHRHRHSKRDSNYQELERYFNSLVEREQHPALAASQNQADISDLEDLLERYGVDANEDEESVKQYDQDFLDRYTSDLEADEQNDKKIVYNTRLSYAMPLVRPQGGNNGRVKGGVWREENHQPGRYHANQARRNFRDFRPWGREGENFRY</sequence>
<evidence type="ECO:0000313" key="2">
    <source>
        <dbReference type="EMBL" id="CAG9857646.1"/>
    </source>
</evidence>
<dbReference type="EMBL" id="OU900107">
    <property type="protein sequence ID" value="CAG9857646.1"/>
    <property type="molecule type" value="Genomic_DNA"/>
</dbReference>
<proteinExistence type="predicted"/>
<feature type="chain" id="PRO_5040192809" evidence="1">
    <location>
        <begin position="20"/>
        <end position="170"/>
    </location>
</feature>
<gene>
    <name evidence="2" type="ORF">PHYEVI_LOCUS4049</name>
</gene>
<dbReference type="Proteomes" id="UP001153712">
    <property type="component" value="Chromosome 14"/>
</dbReference>